<evidence type="ECO:0000313" key="4">
    <source>
        <dbReference type="EMBL" id="SDL33090.1"/>
    </source>
</evidence>
<dbReference type="GO" id="GO:0003700">
    <property type="term" value="F:DNA-binding transcription factor activity"/>
    <property type="evidence" value="ECO:0007669"/>
    <property type="project" value="InterPro"/>
</dbReference>
<keyword evidence="5" id="KW-1185">Reference proteome</keyword>
<dbReference type="InterPro" id="IPR050313">
    <property type="entry name" value="Carb_Metab_HTH_regulators"/>
</dbReference>
<protein>
    <submittedName>
        <fullName evidence="4">Transcriptional regulator, DeoR family</fullName>
    </submittedName>
</protein>
<dbReference type="Proteomes" id="UP000199068">
    <property type="component" value="Unassembled WGS sequence"/>
</dbReference>
<dbReference type="STRING" id="1121325.SAMN04515677_101527"/>
<dbReference type="SMART" id="SM01134">
    <property type="entry name" value="DeoRC"/>
    <property type="match status" value="1"/>
</dbReference>
<gene>
    <name evidence="4" type="ORF">SAMN04515677_101527</name>
</gene>
<dbReference type="Gene3D" id="1.10.10.10">
    <property type="entry name" value="Winged helix-like DNA-binding domain superfamily/Winged helix DNA-binding domain"/>
    <property type="match status" value="1"/>
</dbReference>
<keyword evidence="2" id="KW-0804">Transcription</keyword>
<evidence type="ECO:0000313" key="5">
    <source>
        <dbReference type="Proteomes" id="UP000199068"/>
    </source>
</evidence>
<dbReference type="Pfam" id="PF08220">
    <property type="entry name" value="HTH_DeoR"/>
    <property type="match status" value="1"/>
</dbReference>
<dbReference type="SUPFAM" id="SSF100950">
    <property type="entry name" value="NagB/RpiA/CoA transferase-like"/>
    <property type="match status" value="1"/>
</dbReference>
<name>A0A1G9J6E4_9FIRM</name>
<dbReference type="InterPro" id="IPR001034">
    <property type="entry name" value="DeoR_HTH"/>
</dbReference>
<dbReference type="InterPro" id="IPR036390">
    <property type="entry name" value="WH_DNA-bd_sf"/>
</dbReference>
<dbReference type="InterPro" id="IPR036388">
    <property type="entry name" value="WH-like_DNA-bd_sf"/>
</dbReference>
<reference evidence="4 5" key="1">
    <citation type="submission" date="2016-10" db="EMBL/GenBank/DDBJ databases">
        <authorList>
            <person name="de Groot N.N."/>
        </authorList>
    </citation>
    <scope>NUCLEOTIDE SEQUENCE [LARGE SCALE GENOMIC DNA]</scope>
    <source>
        <strain evidence="4 5">DSM 797</strain>
    </source>
</reference>
<dbReference type="PROSITE" id="PS51000">
    <property type="entry name" value="HTH_DEOR_2"/>
    <property type="match status" value="1"/>
</dbReference>
<sequence length="256" mass="28838">MFVEERHDKIISKLNKNGKVKVKELSDEFNVTEDCIRKDLTALEKKGLLKRTYGGAVFLRTNVHNVHLDSRKSVYLEEKKKIAQKAISLIKENDTIFLGLSTINIELAKIILEKNLSVTVVTNMIEIMQLFATSCNIKLIFIGGTFNKHKDGFLGAFSIDLISRFKFDISFLGVAGIDVYDNSVSTCEVEDGITKQAILKASKSCYVLSEINKFNRDGNYTFARLEDLTGLITSEIADINIIEKLKECDLELIISK</sequence>
<dbReference type="AlphaFoldDB" id="A0A1G9J6E4"/>
<dbReference type="EMBL" id="FNGW01000001">
    <property type="protein sequence ID" value="SDL33090.1"/>
    <property type="molecule type" value="Genomic_DNA"/>
</dbReference>
<dbReference type="InterPro" id="IPR037171">
    <property type="entry name" value="NagB/RpiA_transferase-like"/>
</dbReference>
<dbReference type="RefSeq" id="WP_092722560.1">
    <property type="nucleotide sequence ID" value="NZ_FNGW01000001.1"/>
</dbReference>
<accession>A0A1G9J6E4</accession>
<keyword evidence="1" id="KW-0805">Transcription regulation</keyword>
<evidence type="ECO:0000256" key="2">
    <source>
        <dbReference type="ARBA" id="ARBA00023163"/>
    </source>
</evidence>
<proteinExistence type="predicted"/>
<dbReference type="InterPro" id="IPR014036">
    <property type="entry name" value="DeoR-like_C"/>
</dbReference>
<dbReference type="Gene3D" id="3.40.50.1360">
    <property type="match status" value="1"/>
</dbReference>
<dbReference type="Pfam" id="PF00455">
    <property type="entry name" value="DeoRC"/>
    <property type="match status" value="1"/>
</dbReference>
<organism evidence="4 5">
    <name type="scientific">Romboutsia lituseburensis DSM 797</name>
    <dbReference type="NCBI Taxonomy" id="1121325"/>
    <lineage>
        <taxon>Bacteria</taxon>
        <taxon>Bacillati</taxon>
        <taxon>Bacillota</taxon>
        <taxon>Clostridia</taxon>
        <taxon>Peptostreptococcales</taxon>
        <taxon>Peptostreptococcaceae</taxon>
        <taxon>Romboutsia</taxon>
    </lineage>
</organism>
<evidence type="ECO:0000259" key="3">
    <source>
        <dbReference type="PROSITE" id="PS51000"/>
    </source>
</evidence>
<dbReference type="PANTHER" id="PTHR30363:SF44">
    <property type="entry name" value="AGA OPERON TRANSCRIPTIONAL REPRESSOR-RELATED"/>
    <property type="match status" value="1"/>
</dbReference>
<dbReference type="PRINTS" id="PR00037">
    <property type="entry name" value="HTHLACR"/>
</dbReference>
<feature type="domain" description="HTH deoR-type" evidence="3">
    <location>
        <begin position="3"/>
        <end position="58"/>
    </location>
</feature>
<dbReference type="SMART" id="SM00420">
    <property type="entry name" value="HTH_DEOR"/>
    <property type="match status" value="1"/>
</dbReference>
<dbReference type="SUPFAM" id="SSF46785">
    <property type="entry name" value="Winged helix' DNA-binding domain"/>
    <property type="match status" value="1"/>
</dbReference>
<evidence type="ECO:0000256" key="1">
    <source>
        <dbReference type="ARBA" id="ARBA00023015"/>
    </source>
</evidence>
<dbReference type="PANTHER" id="PTHR30363">
    <property type="entry name" value="HTH-TYPE TRANSCRIPTIONAL REGULATOR SRLR-RELATED"/>
    <property type="match status" value="1"/>
</dbReference>